<dbReference type="AlphaFoldDB" id="I3EI04"/>
<reference evidence="1" key="1">
    <citation type="submission" date="2011-01" db="EMBL/GenBank/DDBJ databases">
        <title>The Genome Sequence of Nematocida parisii strain ERTm3.</title>
        <authorList>
            <consortium name="The Broad Institute Genome Sequencing Platform"/>
            <consortium name="The Broad Institute Genome Sequencing Center for Infectious Disease"/>
            <person name="Cuomo C."/>
            <person name="Troemel E."/>
            <person name="Young S.K."/>
            <person name="Zeng Q."/>
            <person name="Gargeya S."/>
            <person name="Fitzgerald M."/>
            <person name="Haas B."/>
            <person name="Abouelleil A."/>
            <person name="Alvarado L."/>
            <person name="Arachchi H.M."/>
            <person name="Berlin A."/>
            <person name="Chapman S.B."/>
            <person name="Gearin G."/>
            <person name="Goldberg J."/>
            <person name="Griggs A."/>
            <person name="Gujja S."/>
            <person name="Hansen M."/>
            <person name="Heiman D."/>
            <person name="Howarth C."/>
            <person name="Larimer J."/>
            <person name="Lui A."/>
            <person name="MacDonald P.J.P."/>
            <person name="McCowen C."/>
            <person name="Montmayeur A."/>
            <person name="Murphy C."/>
            <person name="Neiman D."/>
            <person name="Pearson M."/>
            <person name="Priest M."/>
            <person name="Roberts A."/>
            <person name="Saif S."/>
            <person name="Shea T."/>
            <person name="Sisk P."/>
            <person name="Stolte C."/>
            <person name="Sykes S."/>
            <person name="Wortman J."/>
            <person name="Nusbaum C."/>
            <person name="Birren B."/>
        </authorList>
    </citation>
    <scope>NUCLEOTIDE SEQUENCE</scope>
    <source>
        <strain evidence="1">ERTm3</strain>
    </source>
</reference>
<gene>
    <name evidence="1" type="ORF">NEQG_00670</name>
</gene>
<proteinExistence type="predicted"/>
<dbReference type="OrthoDB" id="2187244at2759"/>
<dbReference type="EMBL" id="GL870877">
    <property type="protein sequence ID" value="EIJ88851.1"/>
    <property type="molecule type" value="Genomic_DNA"/>
</dbReference>
<dbReference type="HOGENOM" id="CLU_706145_0_0_1"/>
<dbReference type="Proteomes" id="UP000002872">
    <property type="component" value="Unassembled WGS sequence"/>
</dbReference>
<protein>
    <submittedName>
        <fullName evidence="1">Uncharacterized protein</fullName>
    </submittedName>
</protein>
<name>I3EI04_NEMP3</name>
<dbReference type="OMA" id="IDNGYVC"/>
<evidence type="ECO:0000313" key="2">
    <source>
        <dbReference type="Proteomes" id="UP000002872"/>
    </source>
</evidence>
<sequence>MSLCNVCNLPTREIDNGYVCPNGHVTTKLKEVDDETDWKSSLPEGKRRKYPQLKEIIHTLNTMDLCALIGVKYLHSLLKEYEIPYSAFSRYKELYYSFSIAIESLPEIKLCSGYRRIAEVFVFLVKRDLEEKKGHLYTLTDFTRKLDTCRCTQKYFLAVRRHIQVRYLRTVTKSKQITYKISSPDIANLLRLTFPNKKEYTHGIIGRLTEQALYKLCTQLGITVTPCLKEGYIGFKDTLDLLQFPARYKHLCLSEVYITGYLYLYFLSRCSLTMINGYIYVVEAPRDLSGGRVIQEFFSREHNISSFKQFNMVMNVIEQYNGNQAPLLNPIEYPLPAYGRGTINSTVQASTSNRILSELLNVSGCSSKQVYKLLFKLMLVYQKYSHRIIND</sequence>
<dbReference type="InParanoid" id="I3EI04"/>
<keyword evidence="2" id="KW-1185">Reference proteome</keyword>
<accession>I3EI04</accession>
<dbReference type="VEuPathDB" id="MicrosporidiaDB:NEQG_00670"/>
<evidence type="ECO:0000313" key="1">
    <source>
        <dbReference type="EMBL" id="EIJ88851.1"/>
    </source>
</evidence>
<organism evidence="1 2">
    <name type="scientific">Nematocida parisii (strain ERTm3)</name>
    <name type="common">Nematode killer fungus</name>
    <dbReference type="NCBI Taxonomy" id="935791"/>
    <lineage>
        <taxon>Eukaryota</taxon>
        <taxon>Fungi</taxon>
        <taxon>Fungi incertae sedis</taxon>
        <taxon>Microsporidia</taxon>
        <taxon>Nematocida</taxon>
    </lineage>
</organism>